<feature type="active site" evidence="10">
    <location>
        <position position="256"/>
    </location>
</feature>
<proteinExistence type="inferred from homology"/>
<name>A0A8H5CD69_9AGAR</name>
<sequence length="656" mass="73235">MQNSQYHVYSLPKDLLESLTPRNLVNQPRPRTPSPEPLLSVVASGQRACNICLGTTFHDVDEQRKHFKSDWHRYNVKTRMNGGNAVGEAAFSKLVEALDDSLSGSASSDDDENDDSDDAVNTLVKRTGRLATRSPSPDSARRAPETALVWYHSPPSTQIGVYKALLPSKTEPKDYVTELLNLQTSKPGGRTWAMFMVAGGHFAGAVVRVSPDEDEVQGESSKGKAKKQKKPKPDTEVILHKTFHRYTTRRKQGGSQSVNDNAKGPAKSAGAQLRRYGEQALREDIRNLLTEWADDIHDCERIFIRASTANKRIFFDLEDTPIQRGDDRLRNFPFPTRRPTQSEIIRCLAELTRAKISHFTEDQLREQDEAYIASLPKPKPVPVPVAPVEREKPQIQKLTPEEEALREKWSRLIEMVTKGRIEPLKVFWERERDTIGGIDTPIPEWAGEKVTTLLQLAARTGQPDAVQWLLEDARADPTIPVSSVNYTAKDAEADEAENGEASDSNVPSSTRPKGPSRTAYDLAKTKAVRDVFRRCAAAHLAWWDWLGAGHVPSILSQDMEDEQEQKKKVRRKGLKERVKEREAKEKEREKEVEAPAAAPAPRPKVEAPDSGARRLGGASGAAEAVSGLTPEMRMRLERERRARAAEARLRTLGGGK</sequence>
<keyword evidence="14" id="KW-1185">Reference proteome</keyword>
<feature type="region of interest" description="Disordered" evidence="11">
    <location>
        <begin position="560"/>
        <end position="656"/>
    </location>
</feature>
<keyword evidence="3 10" id="KW-0963">Cytoplasm</keyword>
<feature type="compositionally biased region" description="Low complexity" evidence="11">
    <location>
        <begin position="608"/>
        <end position="627"/>
    </location>
</feature>
<reference evidence="13 14" key="1">
    <citation type="journal article" date="2020" name="ISME J.">
        <title>Uncovering the hidden diversity of litter-decomposition mechanisms in mushroom-forming fungi.</title>
        <authorList>
            <person name="Floudas D."/>
            <person name="Bentzer J."/>
            <person name="Ahren D."/>
            <person name="Johansson T."/>
            <person name="Persson P."/>
            <person name="Tunlid A."/>
        </authorList>
    </citation>
    <scope>NUCLEOTIDE SEQUENCE [LARGE SCALE GENOMIC DNA]</scope>
    <source>
        <strain evidence="13 14">CBS 175.51</strain>
    </source>
</reference>
<dbReference type="EMBL" id="JAACJK010000012">
    <property type="protein sequence ID" value="KAF5338618.1"/>
    <property type="molecule type" value="Genomic_DNA"/>
</dbReference>
<feature type="compositionally biased region" description="Basic residues" evidence="11">
    <location>
        <begin position="241"/>
        <end position="252"/>
    </location>
</feature>
<gene>
    <name evidence="13" type="ORF">D9611_012818</name>
</gene>
<feature type="region of interest" description="Disordered" evidence="11">
    <location>
        <begin position="491"/>
        <end position="518"/>
    </location>
</feature>
<organism evidence="13 14">
    <name type="scientific">Ephemerocybe angulata</name>
    <dbReference type="NCBI Taxonomy" id="980116"/>
    <lineage>
        <taxon>Eukaryota</taxon>
        <taxon>Fungi</taxon>
        <taxon>Dikarya</taxon>
        <taxon>Basidiomycota</taxon>
        <taxon>Agaricomycotina</taxon>
        <taxon>Agaricomycetes</taxon>
        <taxon>Agaricomycetidae</taxon>
        <taxon>Agaricales</taxon>
        <taxon>Agaricineae</taxon>
        <taxon>Psathyrellaceae</taxon>
        <taxon>Ephemerocybe</taxon>
    </lineage>
</organism>
<keyword evidence="6 10" id="KW-0255">Endonuclease</keyword>
<feature type="compositionally biased region" description="Basic and acidic residues" evidence="11">
    <location>
        <begin position="575"/>
        <end position="593"/>
    </location>
</feature>
<comment type="domain">
    <text evidence="10">The VLRF1 domain mediates binding to the 60S ribosomal subunit.</text>
</comment>
<evidence type="ECO:0000256" key="8">
    <source>
        <dbReference type="ARBA" id="ARBA00023043"/>
    </source>
</evidence>
<evidence type="ECO:0000256" key="3">
    <source>
        <dbReference type="ARBA" id="ARBA00022490"/>
    </source>
</evidence>
<dbReference type="AlphaFoldDB" id="A0A8H5CD69"/>
<dbReference type="Pfam" id="PF18826">
    <property type="entry name" value="bVLRF1"/>
    <property type="match status" value="1"/>
</dbReference>
<protein>
    <recommendedName>
        <fullName evidence="12">VLRF1 domain-containing protein</fullName>
    </recommendedName>
</protein>
<comment type="subcellular location">
    <subcellularLocation>
        <location evidence="1">Cytoplasm</location>
    </subcellularLocation>
</comment>
<evidence type="ECO:0000256" key="10">
    <source>
        <dbReference type="PROSITE-ProRule" id="PRU01389"/>
    </source>
</evidence>
<accession>A0A8H5CD69</accession>
<keyword evidence="7 10" id="KW-0378">Hydrolase</keyword>
<feature type="domain" description="VLRF1" evidence="12">
    <location>
        <begin position="188"/>
        <end position="354"/>
    </location>
</feature>
<keyword evidence="8" id="KW-0040">ANK repeat</keyword>
<dbReference type="OrthoDB" id="429841at2759"/>
<evidence type="ECO:0000256" key="1">
    <source>
        <dbReference type="ARBA" id="ARBA00004496"/>
    </source>
</evidence>
<evidence type="ECO:0000256" key="5">
    <source>
        <dbReference type="ARBA" id="ARBA00022737"/>
    </source>
</evidence>
<evidence type="ECO:0000256" key="2">
    <source>
        <dbReference type="ARBA" id="ARBA00009262"/>
    </source>
</evidence>
<dbReference type="GO" id="GO:0005737">
    <property type="term" value="C:cytoplasm"/>
    <property type="evidence" value="ECO:0007669"/>
    <property type="project" value="UniProtKB-SubCell"/>
</dbReference>
<evidence type="ECO:0000313" key="13">
    <source>
        <dbReference type="EMBL" id="KAF5338618.1"/>
    </source>
</evidence>
<dbReference type="GO" id="GO:0004519">
    <property type="term" value="F:endonuclease activity"/>
    <property type="evidence" value="ECO:0007669"/>
    <property type="project" value="UniProtKB-KW"/>
</dbReference>
<evidence type="ECO:0000313" key="14">
    <source>
        <dbReference type="Proteomes" id="UP000541558"/>
    </source>
</evidence>
<evidence type="ECO:0000256" key="11">
    <source>
        <dbReference type="SAM" id="MobiDB-lite"/>
    </source>
</evidence>
<dbReference type="PANTHER" id="PTHR16036">
    <property type="entry name" value="ANKYRIN REPEAT AND ZINC FINGER DOMAIN-CONTAINING PROTEIN 1"/>
    <property type="match status" value="1"/>
</dbReference>
<feature type="compositionally biased region" description="Basic and acidic residues" evidence="11">
    <location>
        <begin position="632"/>
        <end position="649"/>
    </location>
</feature>
<evidence type="ECO:0000259" key="12">
    <source>
        <dbReference type="PROSITE" id="PS52044"/>
    </source>
</evidence>
<dbReference type="PANTHER" id="PTHR16036:SF2">
    <property type="entry name" value="TRNA ENDONUCLEASE ANKZF1"/>
    <property type="match status" value="1"/>
</dbReference>
<keyword evidence="5" id="KW-0677">Repeat</keyword>
<keyword evidence="4 10" id="KW-0540">Nuclease</keyword>
<keyword evidence="9" id="KW-0175">Coiled coil</keyword>
<comment type="similarity">
    <text evidence="2 10">Belongs to the ANKZF1/VMS1 family.</text>
</comment>
<evidence type="ECO:0000256" key="4">
    <source>
        <dbReference type="ARBA" id="ARBA00022722"/>
    </source>
</evidence>
<comment type="caution">
    <text evidence="13">The sequence shown here is derived from an EMBL/GenBank/DDBJ whole genome shotgun (WGS) entry which is preliminary data.</text>
</comment>
<feature type="region of interest" description="Disordered" evidence="11">
    <location>
        <begin position="213"/>
        <end position="274"/>
    </location>
</feature>
<dbReference type="Proteomes" id="UP000541558">
    <property type="component" value="Unassembled WGS sequence"/>
</dbReference>
<evidence type="ECO:0000256" key="9">
    <source>
        <dbReference type="ARBA" id="ARBA00023054"/>
    </source>
</evidence>
<dbReference type="InterPro" id="IPR041175">
    <property type="entry name" value="VLRF1/Vms1"/>
</dbReference>
<dbReference type="InterPro" id="IPR047139">
    <property type="entry name" value="ANKZ1/VMS1"/>
</dbReference>
<dbReference type="GO" id="GO:0016787">
    <property type="term" value="F:hydrolase activity"/>
    <property type="evidence" value="ECO:0007669"/>
    <property type="project" value="UniProtKB-KW"/>
</dbReference>
<dbReference type="PROSITE" id="PS52044">
    <property type="entry name" value="VLRF1"/>
    <property type="match status" value="1"/>
</dbReference>
<evidence type="ECO:0000256" key="6">
    <source>
        <dbReference type="ARBA" id="ARBA00022759"/>
    </source>
</evidence>
<dbReference type="GO" id="GO:0036503">
    <property type="term" value="P:ERAD pathway"/>
    <property type="evidence" value="ECO:0007669"/>
    <property type="project" value="TreeGrafter"/>
</dbReference>
<evidence type="ECO:0000256" key="7">
    <source>
        <dbReference type="ARBA" id="ARBA00022801"/>
    </source>
</evidence>